<protein>
    <recommendedName>
        <fullName evidence="5">DUF1963 domain-containing protein</fullName>
    </recommendedName>
</protein>
<dbReference type="STRING" id="455193.SAMN05421805_104400"/>
<dbReference type="Proteomes" id="UP000270697">
    <property type="component" value="Unassembled WGS sequence"/>
</dbReference>
<evidence type="ECO:0000313" key="4">
    <source>
        <dbReference type="Proteomes" id="UP000270697"/>
    </source>
</evidence>
<accession>A0A1I4Z4Y3</accession>
<dbReference type="RefSeq" id="WP_093152455.1">
    <property type="nucleotide sequence ID" value="NZ_FOUP01000004.1"/>
</dbReference>
<evidence type="ECO:0000313" key="2">
    <source>
        <dbReference type="EMBL" id="SFN45103.1"/>
    </source>
</evidence>
<gene>
    <name evidence="1" type="ORF">ATL45_1183</name>
    <name evidence="2" type="ORF">SAMN05421805_104400</name>
</gene>
<dbReference type="EMBL" id="FOUP01000004">
    <property type="protein sequence ID" value="SFN45103.1"/>
    <property type="molecule type" value="Genomic_DNA"/>
</dbReference>
<evidence type="ECO:0000313" key="1">
    <source>
        <dbReference type="EMBL" id="RKT82921.1"/>
    </source>
</evidence>
<dbReference type="Proteomes" id="UP000199398">
    <property type="component" value="Unassembled WGS sequence"/>
</dbReference>
<sequence>MGVLEEIERIVLGSELSVPEKEARVIARLVECGVPAAAECLVATSDSRVASFVAVYLEMVPGAEAEKTRAAERLRGTTGDLVRAASRLVRWLPGSLLDAYVQDYLAAPEPDSPLSSVLFSIAVHHPERVRPHADRVESPSVQRILLSGAPDEVADRLFARWHETRDLDHLHDLALIRTEHAADLVQSLKSDRELMEDWDWLMPLAGRLPYAGAPAGFRPAFAGFVADAGASPHVMGGVPTGDVPLCADCGAPAERVLTLSARDLPHALTRDPSFYWFTCDCLEVDRIVVGFTSNGVHVHFGPQGPGGSSDRHVVPGERSMVLEPHPNQIGFSLPAIAGRSRHQVGGLPHWPSPETHPFCPGCGDFMPFLMAIDSGPTPFGAMGFESLLFGFWCDPCAVSATQIQF</sequence>
<proteinExistence type="predicted"/>
<evidence type="ECO:0000313" key="3">
    <source>
        <dbReference type="Proteomes" id="UP000199398"/>
    </source>
</evidence>
<organism evidence="2 3">
    <name type="scientific">Saccharopolyspora antimicrobica</name>
    <dbReference type="NCBI Taxonomy" id="455193"/>
    <lineage>
        <taxon>Bacteria</taxon>
        <taxon>Bacillati</taxon>
        <taxon>Actinomycetota</taxon>
        <taxon>Actinomycetes</taxon>
        <taxon>Pseudonocardiales</taxon>
        <taxon>Pseudonocardiaceae</taxon>
        <taxon>Saccharopolyspora</taxon>
    </lineage>
</organism>
<evidence type="ECO:0008006" key="5">
    <source>
        <dbReference type="Google" id="ProtNLM"/>
    </source>
</evidence>
<keyword evidence="4" id="KW-1185">Reference proteome</keyword>
<reference evidence="1 4" key="2">
    <citation type="submission" date="2018-10" db="EMBL/GenBank/DDBJ databases">
        <title>Sequencing the genomes of 1000 actinobacteria strains.</title>
        <authorList>
            <person name="Klenk H.-P."/>
        </authorList>
    </citation>
    <scope>NUCLEOTIDE SEQUENCE [LARGE SCALE GENOMIC DNA]</scope>
    <source>
        <strain evidence="1 4">DSM 45119</strain>
    </source>
</reference>
<dbReference type="OrthoDB" id="5351532at2"/>
<dbReference type="EMBL" id="RBXX01000002">
    <property type="protein sequence ID" value="RKT82921.1"/>
    <property type="molecule type" value="Genomic_DNA"/>
</dbReference>
<name>A0A1I4Z4Y3_9PSEU</name>
<dbReference type="AlphaFoldDB" id="A0A1I4Z4Y3"/>
<reference evidence="2 3" key="1">
    <citation type="submission" date="2016-10" db="EMBL/GenBank/DDBJ databases">
        <authorList>
            <person name="de Groot N.N."/>
        </authorList>
    </citation>
    <scope>NUCLEOTIDE SEQUENCE [LARGE SCALE GENOMIC DNA]</scope>
    <source>
        <strain evidence="2 3">CPCC 201259</strain>
    </source>
</reference>